<dbReference type="OrthoDB" id="4249090at2"/>
<dbReference type="EMBL" id="RZYA01000021">
    <property type="protein sequence ID" value="RVU18261.1"/>
    <property type="molecule type" value="Genomic_DNA"/>
</dbReference>
<dbReference type="RefSeq" id="WP_127831936.1">
    <property type="nucleotide sequence ID" value="NZ_RZYA01000021.1"/>
</dbReference>
<organism evidence="1 2">
    <name type="scientific">Streptomyces antnestii</name>
    <dbReference type="NCBI Taxonomy" id="2494256"/>
    <lineage>
        <taxon>Bacteria</taxon>
        <taxon>Bacillati</taxon>
        <taxon>Actinomycetota</taxon>
        <taxon>Actinomycetes</taxon>
        <taxon>Kitasatosporales</taxon>
        <taxon>Streptomycetaceae</taxon>
        <taxon>Streptomyces</taxon>
    </lineage>
</organism>
<comment type="caution">
    <text evidence="1">The sequence shown here is derived from an EMBL/GenBank/DDBJ whole genome shotgun (WGS) entry which is preliminary data.</text>
</comment>
<keyword evidence="2" id="KW-1185">Reference proteome</keyword>
<dbReference type="AlphaFoldDB" id="A0A437P7M2"/>
<reference evidence="1 2" key="1">
    <citation type="submission" date="2019-01" db="EMBL/GenBank/DDBJ databases">
        <title>Genome sequences of Streptomyces and Rhizobium isolates collected from root and soil.</title>
        <authorList>
            <person name="Chhettri S."/>
            <person name="Sevigny J.L."/>
            <person name="Sen A."/>
            <person name="Ennis N."/>
            <person name="Tisa L."/>
        </authorList>
    </citation>
    <scope>NUCLEOTIDE SEQUENCE [LARGE SCALE GENOMIC DNA]</scope>
    <source>
        <strain evidence="1 2">San01</strain>
    </source>
</reference>
<protein>
    <submittedName>
        <fullName evidence="1">Uncharacterized protein</fullName>
    </submittedName>
</protein>
<dbReference type="Proteomes" id="UP000283128">
    <property type="component" value="Unassembled WGS sequence"/>
</dbReference>
<proteinExistence type="predicted"/>
<accession>A0A437P7M2</accession>
<sequence length="147" mass="16573">MKRVTQTGADRAIEEFLRVVPGARAVLDELIASAPERHADWARGTADDLLEFLLAAFSRPVLLPLLREEDGAGGAEIRACFEYVESLAVSENPYVDSSVHFGILEQFLESEEILLRAYRHSLPVTRAKIVAMLEEYPETFRRLRSEL</sequence>
<gene>
    <name evidence="1" type="ORF">EOT10_32300</name>
</gene>
<evidence type="ECO:0000313" key="1">
    <source>
        <dbReference type="EMBL" id="RVU18261.1"/>
    </source>
</evidence>
<name>A0A437P7M2_9ACTN</name>
<evidence type="ECO:0000313" key="2">
    <source>
        <dbReference type="Proteomes" id="UP000283128"/>
    </source>
</evidence>